<dbReference type="Proteomes" id="UP000032803">
    <property type="component" value="Chromosome I"/>
</dbReference>
<accession>A0A0A8UKK0</accession>
<gene>
    <name evidence="2" type="ORF">LHA_0125</name>
</gene>
<name>A0A0A8UKK0_LEGHA</name>
<dbReference type="RefSeq" id="WP_156413555.1">
    <property type="nucleotide sequence ID" value="NZ_LN681225.1"/>
</dbReference>
<keyword evidence="3" id="KW-1185">Reference proteome</keyword>
<dbReference type="PATRIC" id="fig|449.7.peg.1908"/>
<dbReference type="AlphaFoldDB" id="A0A0A8UKK0"/>
<dbReference type="EMBL" id="LN681225">
    <property type="protein sequence ID" value="CEK09243.1"/>
    <property type="molecule type" value="Genomic_DNA"/>
</dbReference>
<evidence type="ECO:0000313" key="3">
    <source>
        <dbReference type="Proteomes" id="UP000032803"/>
    </source>
</evidence>
<evidence type="ECO:0000313" key="2">
    <source>
        <dbReference type="EMBL" id="CEK09243.1"/>
    </source>
</evidence>
<proteinExistence type="predicted"/>
<feature type="compositionally biased region" description="Low complexity" evidence="1">
    <location>
        <begin position="28"/>
        <end position="45"/>
    </location>
</feature>
<dbReference type="KEGG" id="lha:LHA_0125"/>
<protein>
    <submittedName>
        <fullName evidence="2">Uncharacterized protein</fullName>
    </submittedName>
</protein>
<sequence>MNRDDDKRAQPANQNGQRMGQNDERKQAPGQSGQKQNQQPGQTQGEKGGHSGSGTKR</sequence>
<evidence type="ECO:0000256" key="1">
    <source>
        <dbReference type="SAM" id="MobiDB-lite"/>
    </source>
</evidence>
<dbReference type="HOGENOM" id="CLU_2991151_0_0_6"/>
<feature type="compositionally biased region" description="Polar residues" evidence="1">
    <location>
        <begin position="11"/>
        <end position="20"/>
    </location>
</feature>
<organism evidence="2 3">
    <name type="scientific">Legionella hackeliae</name>
    <dbReference type="NCBI Taxonomy" id="449"/>
    <lineage>
        <taxon>Bacteria</taxon>
        <taxon>Pseudomonadati</taxon>
        <taxon>Pseudomonadota</taxon>
        <taxon>Gammaproteobacteria</taxon>
        <taxon>Legionellales</taxon>
        <taxon>Legionellaceae</taxon>
        <taxon>Legionella</taxon>
    </lineage>
</organism>
<reference evidence="3" key="1">
    <citation type="submission" date="2014-09" db="EMBL/GenBank/DDBJ databases">
        <authorList>
            <person name="Gomez-Valero L."/>
        </authorList>
    </citation>
    <scope>NUCLEOTIDE SEQUENCE [LARGE SCALE GENOMIC DNA]</scope>
    <source>
        <strain evidence="3">ATCC35250</strain>
    </source>
</reference>
<feature type="region of interest" description="Disordered" evidence="1">
    <location>
        <begin position="1"/>
        <end position="57"/>
    </location>
</feature>